<reference evidence="10 11" key="1">
    <citation type="submission" date="2020-01" db="EMBL/GenBank/DDBJ databases">
        <title>Microvirga sp. nov., an arsenate reduction bacterium isolated from Tibet hotspring sediments.</title>
        <authorList>
            <person name="Yuan C.-G."/>
        </authorList>
    </citation>
    <scope>NUCLEOTIDE SEQUENCE [LARGE SCALE GENOMIC DNA]</scope>
    <source>
        <strain evidence="10 11">SYSU G3D203</strain>
    </source>
</reference>
<dbReference type="SMART" id="SM00304">
    <property type="entry name" value="HAMP"/>
    <property type="match status" value="1"/>
</dbReference>
<dbReference type="PANTHER" id="PTHR32089:SF112">
    <property type="entry name" value="LYSOZYME-LIKE PROTEIN-RELATED"/>
    <property type="match status" value="1"/>
</dbReference>
<keyword evidence="6" id="KW-1133">Transmembrane helix</keyword>
<accession>A0ABW9YX60</accession>
<dbReference type="InterPro" id="IPR004089">
    <property type="entry name" value="MCPsignal_dom"/>
</dbReference>
<dbReference type="Proteomes" id="UP000818323">
    <property type="component" value="Unassembled WGS sequence"/>
</dbReference>
<evidence type="ECO:0000256" key="6">
    <source>
        <dbReference type="SAM" id="Phobius"/>
    </source>
</evidence>
<evidence type="ECO:0000256" key="4">
    <source>
        <dbReference type="ARBA" id="ARBA00029447"/>
    </source>
</evidence>
<evidence type="ECO:0000256" key="2">
    <source>
        <dbReference type="ARBA" id="ARBA00022519"/>
    </source>
</evidence>
<keyword evidence="6" id="KW-0812">Transmembrane</keyword>
<comment type="subcellular location">
    <subcellularLocation>
        <location evidence="1">Cell inner membrane</location>
        <topology evidence="1">Multi-pass membrane protein</topology>
    </subcellularLocation>
</comment>
<dbReference type="Gene3D" id="6.10.340.10">
    <property type="match status" value="1"/>
</dbReference>
<gene>
    <name evidence="10" type="ORF">GR303_10400</name>
</gene>
<dbReference type="InterPro" id="IPR003660">
    <property type="entry name" value="HAMP_dom"/>
</dbReference>
<keyword evidence="2" id="KW-0997">Cell inner membrane</keyword>
<feature type="domain" description="Methyl-accepting transducer" evidence="7">
    <location>
        <begin position="307"/>
        <end position="543"/>
    </location>
</feature>
<protein>
    <submittedName>
        <fullName evidence="10">HAMP domain-containing protein</fullName>
    </submittedName>
</protein>
<organism evidence="10 11">
    <name type="scientific">Microvirga arsenatis</name>
    <dbReference type="NCBI Taxonomy" id="2692265"/>
    <lineage>
        <taxon>Bacteria</taxon>
        <taxon>Pseudomonadati</taxon>
        <taxon>Pseudomonadota</taxon>
        <taxon>Alphaproteobacteria</taxon>
        <taxon>Hyphomicrobiales</taxon>
        <taxon>Methylobacteriaceae</taxon>
        <taxon>Microvirga</taxon>
    </lineage>
</organism>
<sequence>MRALNNLKIVTKLAIPVIVMMAVAIGLIFFAKNGLDTLQKETQEIVDLHAARRSLALEIKAHVNEAAIQEKNLIIETRFQEMAIYDKAYREAKEAALKDLDALIALSDTAERRARNEQLKKTVEEYFAVMSRTIAHAQLNETDAAFQLSTGEGRTLRQKTSGALDERAEANARALEEAKVNAAEIASFTSTKLIVSSAVGLGLAIGLLGLIVVYGVTRPLGAMTGAMGRLAEGDLTVDVTGGERKDEVGQLARALQVFKDNALEARRLAAAQEVENQAKMRRAEMLDQLTRRFEANVSALTQGLSSAATEMEATAQTMTAVAGQTTQQSIAVSSAAQQTSANVQTVAAATEELSISIREISAQVAQSSQIADRAVQGAQRTDAAVQDLAATASRIGDVVQLINTIAGQTNLLALNATIEAARAGEAGKGFAVVATEVKELASQTAKATEEISAQIGSVQQATQQTVAAIQEIARTITEMSQISTSIAAAMEEQGAATAEIARNVQEAARGTEAVTGSIVDVQQGAGETTSAASQVLGAAQELSRHSNDLSREVAEFLHGVKAA</sequence>
<dbReference type="RefSeq" id="WP_161722007.1">
    <property type="nucleotide sequence ID" value="NZ_JAAAXI010000003.1"/>
</dbReference>
<dbReference type="PROSITE" id="PS50885">
    <property type="entry name" value="HAMP"/>
    <property type="match status" value="1"/>
</dbReference>
<dbReference type="PROSITE" id="PS50192">
    <property type="entry name" value="T_SNARE"/>
    <property type="match status" value="1"/>
</dbReference>
<feature type="domain" description="HAMP" evidence="9">
    <location>
        <begin position="214"/>
        <end position="267"/>
    </location>
</feature>
<dbReference type="EMBL" id="JAAAXJ010000004">
    <property type="protein sequence ID" value="NBJ24765.1"/>
    <property type="molecule type" value="Genomic_DNA"/>
</dbReference>
<evidence type="ECO:0000256" key="3">
    <source>
        <dbReference type="ARBA" id="ARBA00023224"/>
    </source>
</evidence>
<dbReference type="Pfam" id="PF00672">
    <property type="entry name" value="HAMP"/>
    <property type="match status" value="1"/>
</dbReference>
<feature type="domain" description="T-SNARE coiled-coil homology" evidence="8">
    <location>
        <begin position="459"/>
        <end position="521"/>
    </location>
</feature>
<dbReference type="Gene3D" id="1.10.287.950">
    <property type="entry name" value="Methyl-accepting chemotaxis protein"/>
    <property type="match status" value="1"/>
</dbReference>
<evidence type="ECO:0000259" key="8">
    <source>
        <dbReference type="PROSITE" id="PS50192"/>
    </source>
</evidence>
<dbReference type="SUPFAM" id="SSF58104">
    <property type="entry name" value="Methyl-accepting chemotaxis protein (MCP) signaling domain"/>
    <property type="match status" value="1"/>
</dbReference>
<dbReference type="InterPro" id="IPR000727">
    <property type="entry name" value="T_SNARE_dom"/>
</dbReference>
<dbReference type="PROSITE" id="PS50111">
    <property type="entry name" value="CHEMOTAXIS_TRANSDUC_2"/>
    <property type="match status" value="1"/>
</dbReference>
<comment type="similarity">
    <text evidence="4">Belongs to the methyl-accepting chemotaxis (MCP) protein family.</text>
</comment>
<name>A0ABW9YX60_9HYPH</name>
<evidence type="ECO:0000259" key="7">
    <source>
        <dbReference type="PROSITE" id="PS50111"/>
    </source>
</evidence>
<dbReference type="Pfam" id="PF12729">
    <property type="entry name" value="4HB_MCP_1"/>
    <property type="match status" value="1"/>
</dbReference>
<dbReference type="SMART" id="SM00283">
    <property type="entry name" value="MA"/>
    <property type="match status" value="1"/>
</dbReference>
<evidence type="ECO:0000256" key="1">
    <source>
        <dbReference type="ARBA" id="ARBA00004429"/>
    </source>
</evidence>
<evidence type="ECO:0000313" key="11">
    <source>
        <dbReference type="Proteomes" id="UP000818323"/>
    </source>
</evidence>
<keyword evidence="6" id="KW-0472">Membrane</keyword>
<evidence type="ECO:0000259" key="9">
    <source>
        <dbReference type="PROSITE" id="PS50885"/>
    </source>
</evidence>
<dbReference type="InterPro" id="IPR024478">
    <property type="entry name" value="HlyB_4HB_MCP"/>
</dbReference>
<proteinExistence type="inferred from homology"/>
<keyword evidence="11" id="KW-1185">Reference proteome</keyword>
<feature type="transmembrane region" description="Helical" evidence="6">
    <location>
        <begin position="193"/>
        <end position="216"/>
    </location>
</feature>
<feature type="transmembrane region" description="Helical" evidence="6">
    <location>
        <begin position="13"/>
        <end position="31"/>
    </location>
</feature>
<keyword evidence="3 5" id="KW-0807">Transducer</keyword>
<comment type="caution">
    <text evidence="10">The sequence shown here is derived from an EMBL/GenBank/DDBJ whole genome shotgun (WGS) entry which is preliminary data.</text>
</comment>
<dbReference type="CDD" id="cd06225">
    <property type="entry name" value="HAMP"/>
    <property type="match status" value="1"/>
</dbReference>
<keyword evidence="2" id="KW-1003">Cell membrane</keyword>
<dbReference type="PANTHER" id="PTHR32089">
    <property type="entry name" value="METHYL-ACCEPTING CHEMOTAXIS PROTEIN MCPB"/>
    <property type="match status" value="1"/>
</dbReference>
<evidence type="ECO:0000313" key="10">
    <source>
        <dbReference type="EMBL" id="NBJ24765.1"/>
    </source>
</evidence>
<evidence type="ECO:0000256" key="5">
    <source>
        <dbReference type="PROSITE-ProRule" id="PRU00284"/>
    </source>
</evidence>
<dbReference type="Pfam" id="PF00015">
    <property type="entry name" value="MCPsignal"/>
    <property type="match status" value="1"/>
</dbReference>